<dbReference type="PROSITE" id="PS51257">
    <property type="entry name" value="PROKAR_LIPOPROTEIN"/>
    <property type="match status" value="1"/>
</dbReference>
<protein>
    <submittedName>
        <fullName evidence="2">Outer membrane beta-barrel protein</fullName>
    </submittedName>
</protein>
<keyword evidence="1" id="KW-0732">Signal</keyword>
<dbReference type="Proteomes" id="UP001652503">
    <property type="component" value="Unassembled WGS sequence"/>
</dbReference>
<dbReference type="EMBL" id="JAOWLA010000015">
    <property type="protein sequence ID" value="MCV2866062.1"/>
    <property type="molecule type" value="Genomic_DNA"/>
</dbReference>
<dbReference type="SUPFAM" id="SSF56935">
    <property type="entry name" value="Porins"/>
    <property type="match status" value="1"/>
</dbReference>
<evidence type="ECO:0000256" key="1">
    <source>
        <dbReference type="SAM" id="SignalP"/>
    </source>
</evidence>
<keyword evidence="3" id="KW-1185">Reference proteome</keyword>
<comment type="caution">
    <text evidence="2">The sequence shown here is derived from an EMBL/GenBank/DDBJ whole genome shotgun (WGS) entry which is preliminary data.</text>
</comment>
<dbReference type="RefSeq" id="WP_263722594.1">
    <property type="nucleotide sequence ID" value="NZ_JAOWLA010000015.1"/>
</dbReference>
<evidence type="ECO:0000313" key="2">
    <source>
        <dbReference type="EMBL" id="MCV2866062.1"/>
    </source>
</evidence>
<name>A0ABT2Z4Y3_9RHOB</name>
<organism evidence="2 3">
    <name type="scientific">Albidovulum sediminicola</name>
    <dbReference type="NCBI Taxonomy" id="2984331"/>
    <lineage>
        <taxon>Bacteria</taxon>
        <taxon>Pseudomonadati</taxon>
        <taxon>Pseudomonadota</taxon>
        <taxon>Alphaproteobacteria</taxon>
        <taxon>Rhodobacterales</taxon>
        <taxon>Paracoccaceae</taxon>
        <taxon>Albidovulum</taxon>
    </lineage>
</organism>
<dbReference type="InterPro" id="IPR018759">
    <property type="entry name" value="BBP2_2"/>
</dbReference>
<accession>A0ABT2Z4Y3</accession>
<reference evidence="2 3" key="1">
    <citation type="submission" date="2022-10" db="EMBL/GenBank/DDBJ databases">
        <title>Defluviimonas sp. nov., isolated from ocean surface water.</title>
        <authorList>
            <person name="He W."/>
            <person name="Wang L."/>
            <person name="Zhang D.-F."/>
        </authorList>
    </citation>
    <scope>NUCLEOTIDE SEQUENCE [LARGE SCALE GENOMIC DNA]</scope>
    <source>
        <strain evidence="2 3">WL0075</strain>
    </source>
</reference>
<feature type="signal peptide" evidence="1">
    <location>
        <begin position="1"/>
        <end position="34"/>
    </location>
</feature>
<dbReference type="Gene3D" id="2.40.160.20">
    <property type="match status" value="1"/>
</dbReference>
<sequence>MGMNGKKHLGYSQALLACVAAPALGVVAASPSFAQSFLSSDYAIPQLPDQPYEASVSQGPVSSAVTLAFEGKTGAGFQSNIFKDANGAEVSDFVFSASPRAVLRVNTGGVKGKIEAGADLTKYSSNPINDQVDLFVRGKAEFGLSDRSSIFVDAGLKQDEHAIEANLSQPGLTPTETRTSLEGHVEAGFKYAGDQWTSRAAVGLSFVNYDGIQATGDPLAAAAVYGGLPGIDNELRNKTTVYASAEAGKKLSLEGEIFGGVKLEVASFQKDVSYNPARNSTTIEPFVGYRHTAADGSLEADARIGVAIRSFDNDDYDTIIVPTVNASATWSPDGRDYAIFASTETTLDDTLAVGVGAKVTQEFKVGARANLNDRWEINGDIGGEYALETVSEALGGGSDSETTLGIGVGMKYFVMDNIYVGADARYETTFGNSAGQISDAVFRVNVGAEY</sequence>
<feature type="chain" id="PRO_5047175891" evidence="1">
    <location>
        <begin position="35"/>
        <end position="450"/>
    </location>
</feature>
<gene>
    <name evidence="2" type="ORF">OE647_15165</name>
</gene>
<dbReference type="Pfam" id="PF10082">
    <property type="entry name" value="BBP2_2"/>
    <property type="match status" value="1"/>
</dbReference>
<evidence type="ECO:0000313" key="3">
    <source>
        <dbReference type="Proteomes" id="UP001652503"/>
    </source>
</evidence>
<proteinExistence type="predicted"/>